<reference evidence="2" key="2">
    <citation type="submission" date="2018-01" db="EMBL/GenBank/DDBJ databases">
        <title>FDA dAtabase for Regulatory Grade micrObial Sequences (FDA-ARGOS): Supporting development and validation of Infectious Disease Dx tests.</title>
        <authorList>
            <person name="Hoffmann M."/>
            <person name="Allard M."/>
            <person name="Evans P."/>
            <person name="Brown E."/>
            <person name="Tallon L."/>
            <person name="Sadzewicz L."/>
            <person name="Sengamalay N."/>
            <person name="Ott S."/>
            <person name="Godinez A."/>
            <person name="Nagaraj S."/>
            <person name="Vyas G."/>
            <person name="Aluvathingal J."/>
            <person name="Nadendla S."/>
            <person name="Geyer C."/>
            <person name="Sichtig H."/>
        </authorList>
    </citation>
    <scope>NUCLEOTIDE SEQUENCE</scope>
    <source>
        <strain evidence="2">ATCC 33809</strain>
    </source>
</reference>
<name>A0AAX2LRG0_VIBFL</name>
<organism evidence="3 5">
    <name type="scientific">Vibrio fluvialis</name>
    <dbReference type="NCBI Taxonomy" id="676"/>
    <lineage>
        <taxon>Bacteria</taxon>
        <taxon>Pseudomonadati</taxon>
        <taxon>Pseudomonadota</taxon>
        <taxon>Gammaproteobacteria</taxon>
        <taxon>Vibrionales</taxon>
        <taxon>Vibrionaceae</taxon>
        <taxon>Vibrio</taxon>
    </lineage>
</organism>
<evidence type="ECO:0000313" key="3">
    <source>
        <dbReference type="EMBL" id="SUP24430.1"/>
    </source>
</evidence>
<evidence type="ECO:0000256" key="1">
    <source>
        <dbReference type="SAM" id="Phobius"/>
    </source>
</evidence>
<dbReference type="EMBL" id="UHIP01000001">
    <property type="protein sequence ID" value="SUP24430.1"/>
    <property type="molecule type" value="Genomic_DNA"/>
</dbReference>
<keyword evidence="1" id="KW-1133">Transmembrane helix</keyword>
<gene>
    <name evidence="2" type="ORF">AL536_22620</name>
    <name evidence="3" type="ORF">NCTC11327_01456</name>
</gene>
<dbReference type="KEGG" id="vfl:AL536_22620"/>
<proteinExistence type="predicted"/>
<protein>
    <submittedName>
        <fullName evidence="3">Uncharacterized protein</fullName>
    </submittedName>
</protein>
<reference evidence="3 5" key="3">
    <citation type="submission" date="2018-06" db="EMBL/GenBank/DDBJ databases">
        <authorList>
            <consortium name="Pathogen Informatics"/>
            <person name="Doyle S."/>
        </authorList>
    </citation>
    <scope>NUCLEOTIDE SEQUENCE [LARGE SCALE GENOMIC DNA]</scope>
    <source>
        <strain evidence="3 5">NCTC11327</strain>
    </source>
</reference>
<evidence type="ECO:0000313" key="4">
    <source>
        <dbReference type="Proteomes" id="UP000057088"/>
    </source>
</evidence>
<dbReference type="EMBL" id="CP014035">
    <property type="protein sequence ID" value="AUV47428.1"/>
    <property type="molecule type" value="Genomic_DNA"/>
</dbReference>
<reference evidence="4" key="1">
    <citation type="submission" date="2015-12" db="EMBL/GenBank/DDBJ databases">
        <title>FDA dAtabase for Regulatory Grade micrObial Sequences (FDA-ARGOS): Supporting development and validation of Infectious Disease Dx tests.</title>
        <authorList>
            <person name="Hoffmann M."/>
            <person name="Allard M."/>
            <person name="Evans P."/>
            <person name="Brown E."/>
            <person name="Tallon L.J."/>
            <person name="Sadzewicz L."/>
            <person name="Sengamalay N."/>
            <person name="Ott S."/>
            <person name="Godinez A."/>
            <person name="Nagaraj S."/>
            <person name="Vyas G."/>
            <person name="Aluvathingal J."/>
            <person name="Nadendla S."/>
            <person name="Geyer C."/>
            <person name="Sichtig H."/>
        </authorList>
    </citation>
    <scope>NUCLEOTIDE SEQUENCE [LARGE SCALE GENOMIC DNA]</scope>
    <source>
        <strain evidence="4">ATCC 33809</strain>
    </source>
</reference>
<sequence length="75" mass="7960">MSKCVIDYNGYVMTSSTACDYVVLTSDEANNLLNNTSSDSLNIDPALYSTVSGYLLLSLIGGHILGRIVKALGRG</sequence>
<keyword evidence="1" id="KW-0472">Membrane</keyword>
<dbReference type="RefSeq" id="WP_081035198.1">
    <property type="nucleotide sequence ID" value="NZ_CABLBX010000001.1"/>
</dbReference>
<evidence type="ECO:0000313" key="2">
    <source>
        <dbReference type="EMBL" id="AUV47428.1"/>
    </source>
</evidence>
<dbReference type="Proteomes" id="UP000254626">
    <property type="component" value="Unassembled WGS sequence"/>
</dbReference>
<keyword evidence="1" id="KW-0812">Transmembrane</keyword>
<keyword evidence="4" id="KW-1185">Reference proteome</keyword>
<accession>A0AAX2LRG0</accession>
<feature type="transmembrane region" description="Helical" evidence="1">
    <location>
        <begin position="46"/>
        <end position="66"/>
    </location>
</feature>
<dbReference type="Proteomes" id="UP000057088">
    <property type="component" value="Chromosome 2"/>
</dbReference>
<evidence type="ECO:0000313" key="5">
    <source>
        <dbReference type="Proteomes" id="UP000254626"/>
    </source>
</evidence>
<dbReference type="AlphaFoldDB" id="A0AAX2LRG0"/>
<dbReference type="GeneID" id="36020833"/>
<dbReference type="PROSITE" id="PS51257">
    <property type="entry name" value="PROKAR_LIPOPROTEIN"/>
    <property type="match status" value="1"/>
</dbReference>